<feature type="transmembrane region" description="Helical" evidence="8">
    <location>
        <begin position="455"/>
        <end position="474"/>
    </location>
</feature>
<feature type="transmembrane region" description="Helical" evidence="8">
    <location>
        <begin position="399"/>
        <end position="417"/>
    </location>
</feature>
<feature type="transmembrane region" description="Helical" evidence="8">
    <location>
        <begin position="346"/>
        <end position="368"/>
    </location>
</feature>
<dbReference type="EMBL" id="JAGQHS010000185">
    <property type="protein sequence ID" value="MCA9758556.1"/>
    <property type="molecule type" value="Genomic_DNA"/>
</dbReference>
<feature type="transmembrane region" description="Helical" evidence="8">
    <location>
        <begin position="95"/>
        <end position="118"/>
    </location>
</feature>
<feature type="transmembrane region" description="Helical" evidence="8">
    <location>
        <begin position="62"/>
        <end position="83"/>
    </location>
</feature>
<feature type="transmembrane region" description="Helical" evidence="8">
    <location>
        <begin position="222"/>
        <end position="242"/>
    </location>
</feature>
<evidence type="ECO:0000256" key="5">
    <source>
        <dbReference type="ARBA" id="ARBA00022692"/>
    </source>
</evidence>
<dbReference type="GO" id="GO:0005886">
    <property type="term" value="C:plasma membrane"/>
    <property type="evidence" value="ECO:0007669"/>
    <property type="project" value="UniProtKB-SubCell"/>
</dbReference>
<dbReference type="InterPro" id="IPR050297">
    <property type="entry name" value="LipidA_mod_glycosyltrf_83"/>
</dbReference>
<keyword evidence="7 8" id="KW-0472">Membrane</keyword>
<evidence type="ECO:0000256" key="6">
    <source>
        <dbReference type="ARBA" id="ARBA00022989"/>
    </source>
</evidence>
<reference evidence="9" key="2">
    <citation type="journal article" date="2021" name="Microbiome">
        <title>Successional dynamics and alternative stable states in a saline activated sludge microbial community over 9 years.</title>
        <authorList>
            <person name="Wang Y."/>
            <person name="Ye J."/>
            <person name="Ju F."/>
            <person name="Liu L."/>
            <person name="Boyd J.A."/>
            <person name="Deng Y."/>
            <person name="Parks D.H."/>
            <person name="Jiang X."/>
            <person name="Yin X."/>
            <person name="Woodcroft B.J."/>
            <person name="Tyson G.W."/>
            <person name="Hugenholtz P."/>
            <person name="Polz M.F."/>
            <person name="Zhang T."/>
        </authorList>
    </citation>
    <scope>NUCLEOTIDE SEQUENCE</scope>
    <source>
        <strain evidence="9">HKST-UBA02</strain>
    </source>
</reference>
<feature type="transmembrane region" description="Helical" evidence="8">
    <location>
        <begin position="24"/>
        <end position="42"/>
    </location>
</feature>
<organism evidence="9 10">
    <name type="scientific">Eiseniibacteriota bacterium</name>
    <dbReference type="NCBI Taxonomy" id="2212470"/>
    <lineage>
        <taxon>Bacteria</taxon>
        <taxon>Candidatus Eiseniibacteriota</taxon>
    </lineage>
</organism>
<keyword evidence="3" id="KW-0328">Glycosyltransferase</keyword>
<evidence type="ECO:0000256" key="2">
    <source>
        <dbReference type="ARBA" id="ARBA00022475"/>
    </source>
</evidence>
<evidence type="ECO:0000256" key="7">
    <source>
        <dbReference type="ARBA" id="ARBA00023136"/>
    </source>
</evidence>
<dbReference type="AlphaFoldDB" id="A0A956SFR1"/>
<evidence type="ECO:0000256" key="1">
    <source>
        <dbReference type="ARBA" id="ARBA00004651"/>
    </source>
</evidence>
<keyword evidence="4" id="KW-0808">Transferase</keyword>
<feature type="transmembrane region" description="Helical" evidence="8">
    <location>
        <begin position="175"/>
        <end position="201"/>
    </location>
</feature>
<gene>
    <name evidence="9" type="ORF">KDA27_22360</name>
</gene>
<evidence type="ECO:0008006" key="11">
    <source>
        <dbReference type="Google" id="ProtNLM"/>
    </source>
</evidence>
<accession>A0A956SFR1</accession>
<evidence type="ECO:0000256" key="8">
    <source>
        <dbReference type="SAM" id="Phobius"/>
    </source>
</evidence>
<feature type="transmembrane region" description="Helical" evidence="8">
    <location>
        <begin position="147"/>
        <end position="163"/>
    </location>
</feature>
<name>A0A956SFR1_UNCEI</name>
<comment type="caution">
    <text evidence="9">The sequence shown here is derived from an EMBL/GenBank/DDBJ whole genome shotgun (WGS) entry which is preliminary data.</text>
</comment>
<keyword evidence="2" id="KW-1003">Cell membrane</keyword>
<proteinExistence type="predicted"/>
<reference evidence="9" key="1">
    <citation type="submission" date="2020-04" db="EMBL/GenBank/DDBJ databases">
        <authorList>
            <person name="Zhang T."/>
        </authorList>
    </citation>
    <scope>NUCLEOTIDE SEQUENCE</scope>
    <source>
        <strain evidence="9">HKST-UBA02</strain>
    </source>
</reference>
<feature type="transmembrane region" description="Helical" evidence="8">
    <location>
        <begin position="375"/>
        <end position="393"/>
    </location>
</feature>
<sequence>MADSSDYISERSSPNRPTSWKQEAYLVVLFVAVLVVGTAVILNPADAYLGPGLAFDQLGLRLAVGLGFGPTAVVPPLYPHYLAMFYRSVGYSHMAVLLSQVVLLAGLATSVSLIVRYIGLSPRYAWLAGLLTGFFPQAIALLRHFTPALLVAFLWAVGVHAWVRNRPYPSWFETVLAGMVFGMVLLGRFGLLVPIVVLLVSRRAFRGRLGVPPSRASSFLHLAPRVVLAIVVLSAVVAPWIVRNSRLYDELVFVDSTWAVRWRAATIPGEYTLDFVIPGRSTRVPDHTPILENRLALGDVVGFACAEPWKLVRIWTRRAVTFVGFSGWNDAVTLDRFPYEGPAYKLLQALVYGILLSFAAAWIVLLRARGKPERLLGKTWLALAGIGVITGGIGDIRVYALPLLVPIAMRGLWGLLVQLRVRLRPRQGEEGGLLRAYENTDPLPRGVRAANGLQWCAWISVVVTVWTLGVLGLLG</sequence>
<dbReference type="Proteomes" id="UP000739538">
    <property type="component" value="Unassembled WGS sequence"/>
</dbReference>
<evidence type="ECO:0000256" key="3">
    <source>
        <dbReference type="ARBA" id="ARBA00022676"/>
    </source>
</evidence>
<dbReference type="GO" id="GO:0016763">
    <property type="term" value="F:pentosyltransferase activity"/>
    <property type="evidence" value="ECO:0007669"/>
    <property type="project" value="TreeGrafter"/>
</dbReference>
<evidence type="ECO:0000313" key="9">
    <source>
        <dbReference type="EMBL" id="MCA9758556.1"/>
    </source>
</evidence>
<evidence type="ECO:0000256" key="4">
    <source>
        <dbReference type="ARBA" id="ARBA00022679"/>
    </source>
</evidence>
<keyword evidence="5 8" id="KW-0812">Transmembrane</keyword>
<dbReference type="PANTHER" id="PTHR33908">
    <property type="entry name" value="MANNOSYLTRANSFERASE YKCB-RELATED"/>
    <property type="match status" value="1"/>
</dbReference>
<keyword evidence="6 8" id="KW-1133">Transmembrane helix</keyword>
<comment type="subcellular location">
    <subcellularLocation>
        <location evidence="1">Cell membrane</location>
        <topology evidence="1">Multi-pass membrane protein</topology>
    </subcellularLocation>
</comment>
<dbReference type="PANTHER" id="PTHR33908:SF11">
    <property type="entry name" value="MEMBRANE PROTEIN"/>
    <property type="match status" value="1"/>
</dbReference>
<evidence type="ECO:0000313" key="10">
    <source>
        <dbReference type="Proteomes" id="UP000739538"/>
    </source>
</evidence>
<protein>
    <recommendedName>
        <fullName evidence="11">Glycosyltransferase RgtA/B/C/D-like domain-containing protein</fullName>
    </recommendedName>
</protein>
<dbReference type="GO" id="GO:0009103">
    <property type="term" value="P:lipopolysaccharide biosynthetic process"/>
    <property type="evidence" value="ECO:0007669"/>
    <property type="project" value="UniProtKB-ARBA"/>
</dbReference>